<organism evidence="3 4">
    <name type="scientific">Actinomadura barringtoniae</name>
    <dbReference type="NCBI Taxonomy" id="1427535"/>
    <lineage>
        <taxon>Bacteria</taxon>
        <taxon>Bacillati</taxon>
        <taxon>Actinomycetota</taxon>
        <taxon>Actinomycetes</taxon>
        <taxon>Streptosporangiales</taxon>
        <taxon>Thermomonosporaceae</taxon>
        <taxon>Actinomadura</taxon>
    </lineage>
</organism>
<evidence type="ECO:0000256" key="1">
    <source>
        <dbReference type="SAM" id="SignalP"/>
    </source>
</evidence>
<dbReference type="AlphaFoldDB" id="A0A939PPP3"/>
<evidence type="ECO:0000259" key="2">
    <source>
        <dbReference type="Pfam" id="PF14016"/>
    </source>
</evidence>
<feature type="chain" id="PRO_5037090776" evidence="1">
    <location>
        <begin position="34"/>
        <end position="193"/>
    </location>
</feature>
<feature type="signal peptide" evidence="1">
    <location>
        <begin position="1"/>
        <end position="33"/>
    </location>
</feature>
<proteinExistence type="predicted"/>
<reference evidence="3" key="1">
    <citation type="submission" date="2021-03" db="EMBL/GenBank/DDBJ databases">
        <authorList>
            <person name="Kanchanasin P."/>
            <person name="Saeng-In P."/>
            <person name="Phongsopitanun W."/>
            <person name="Yuki M."/>
            <person name="Kudo T."/>
            <person name="Ohkuma M."/>
            <person name="Tanasupawat S."/>
        </authorList>
    </citation>
    <scope>NUCLEOTIDE SEQUENCE</scope>
    <source>
        <strain evidence="3">GKU 128</strain>
    </source>
</reference>
<name>A0A939PPP3_9ACTN</name>
<sequence length="193" mass="19670">MRVIGFKTSKRARAGVIIGVTAAGLGAAAVASASTSAPFSTATTPRCHTGGLSLSLLPETAHRHHGGGMNHQGATVALKNVGKHACHVNGYPGAAMRTAKGSIIAPARVVRGRTYYAADPKPHTFVLAPGKSAYAELGWTSADGTRPTAEAASIIVTPPNERTYRTTGLRTVLGGDRTITATALSAAPAHLPS</sequence>
<protein>
    <submittedName>
        <fullName evidence="3">DUF4232 domain-containing protein</fullName>
    </submittedName>
</protein>
<evidence type="ECO:0000313" key="4">
    <source>
        <dbReference type="Proteomes" id="UP000669179"/>
    </source>
</evidence>
<dbReference type="EMBL" id="JAGEOJ010000016">
    <property type="protein sequence ID" value="MBO2452416.1"/>
    <property type="molecule type" value="Genomic_DNA"/>
</dbReference>
<dbReference type="InterPro" id="IPR025326">
    <property type="entry name" value="DUF4232"/>
</dbReference>
<dbReference type="Pfam" id="PF14016">
    <property type="entry name" value="DUF4232"/>
    <property type="match status" value="1"/>
</dbReference>
<accession>A0A939PPP3</accession>
<feature type="domain" description="DUF4232" evidence="2">
    <location>
        <begin position="47"/>
        <end position="165"/>
    </location>
</feature>
<comment type="caution">
    <text evidence="3">The sequence shown here is derived from an EMBL/GenBank/DDBJ whole genome shotgun (WGS) entry which is preliminary data.</text>
</comment>
<dbReference type="Proteomes" id="UP000669179">
    <property type="component" value="Unassembled WGS sequence"/>
</dbReference>
<gene>
    <name evidence="3" type="ORF">J4573_35370</name>
</gene>
<dbReference type="RefSeq" id="WP_208260425.1">
    <property type="nucleotide sequence ID" value="NZ_JAGEOJ010000016.1"/>
</dbReference>
<keyword evidence="1" id="KW-0732">Signal</keyword>
<evidence type="ECO:0000313" key="3">
    <source>
        <dbReference type="EMBL" id="MBO2452416.1"/>
    </source>
</evidence>
<keyword evidence="4" id="KW-1185">Reference proteome</keyword>